<evidence type="ECO:0000259" key="4">
    <source>
        <dbReference type="SMART" id="SM01043"/>
    </source>
</evidence>
<dbReference type="InterPro" id="IPR011990">
    <property type="entry name" value="TPR-like_helical_dom_sf"/>
</dbReference>
<dbReference type="InterPro" id="IPR036388">
    <property type="entry name" value="WH-like_DNA-bd_sf"/>
</dbReference>
<keyword evidence="3" id="KW-0812">Transmembrane</keyword>
<dbReference type="InterPro" id="IPR016032">
    <property type="entry name" value="Sig_transdc_resp-reg_C-effctor"/>
</dbReference>
<feature type="transmembrane region" description="Helical" evidence="3">
    <location>
        <begin position="106"/>
        <end position="125"/>
    </location>
</feature>
<keyword evidence="1" id="KW-0902">Two-component regulatory system</keyword>
<protein>
    <recommendedName>
        <fullName evidence="4">Bacterial transcriptional activator domain-containing protein</fullName>
    </recommendedName>
</protein>
<sequence length="992" mass="107183">MVHDAHHQRLRRFGPVARALLAALLLMVLAVGIPWGLVCFAGWPLPDHLPTRTEIQDLLLTPLNDSLLLNILACLLWPTWAVFVLDVARTTVDSVRTAAWPEIRPAGLVHTLATALVGTILLALATSRATPQSIPTYATTVVDRTATATSPTVPTQPVSSEAAENQRAAPGRAVVRPPHDGVYDSLWRIAERELGDGRLWPRIYALNEGRTQPDGRALTTPGLIRPGWILHLPDTPRHSRPGHDDQPIPGSPELPPAPHPTAPEPPSTQPAPSTPQGSSHVPDDRAHHTGPGTGISLPTGAFVSLGLAALISAAWWSVRWRRRMHYRPGSGEREDLTVAPVVRALRLANDQDHLSSVSDADTADVTSKASEDPTHRTAPIGRPALTALPRPERPIAVKDGRALVLDLARAQGLGLVGPGALDALRALIITLLAERHGPQPPPDILIPSHDVHLLVGENDNCQPRLSRLHIVDDLDTALDTLESELLTRARQDADTTTKTPNANELVLVATPVPHAQRRMQAILDNGSSLGLSGVLIGQWRPGATAHVRTDGTIAATSARWANALNARLFTLPPPDSQALLNLLSEAEADPSPRETPAITPPHNRDSPHDETTTASPEGNRPSSPKPPDRGTSSSESNPNPPSIDSADLLDTPPPPTSLPAPSSDASSTPDTHARQPPAATPAAPQNATETSDPSSGGPPRENPRDLVEGKPRHPRPARDITPADSALTINLLGNLQVIHHHGDHHQDITSALAPRQREVLAFLALQPNGARRETLTASLWPDAPADRPYNALHATLSQLRRALRTATQEALAEVIVRTDGPYTLDRDWVSVDLWELHDVLDATGPGHTNQHRLASVERLGDLYRGDLAEDLTAEWIEAPREALRRDVLDAFGALAHTIDDTDPEQALILLEHARTLDRYNETLYQDIARLQAHLGQRDAVARTLALLTSTLAELGERPSQETVSLCELLRRRVPSADYPRGRTNWGPPSTRR</sequence>
<dbReference type="Proteomes" id="UP000281594">
    <property type="component" value="Unassembled WGS sequence"/>
</dbReference>
<dbReference type="InterPro" id="IPR051677">
    <property type="entry name" value="AfsR-DnrI-RedD_regulator"/>
</dbReference>
<dbReference type="SUPFAM" id="SSF48452">
    <property type="entry name" value="TPR-like"/>
    <property type="match status" value="1"/>
</dbReference>
<feature type="transmembrane region" description="Helical" evidence="3">
    <location>
        <begin position="20"/>
        <end position="43"/>
    </location>
</feature>
<feature type="domain" description="Bacterial transcriptional activator" evidence="4">
    <location>
        <begin position="831"/>
        <end position="970"/>
    </location>
</feature>
<evidence type="ECO:0000313" key="6">
    <source>
        <dbReference type="Proteomes" id="UP000281594"/>
    </source>
</evidence>
<dbReference type="SUPFAM" id="SSF46894">
    <property type="entry name" value="C-terminal effector domain of the bipartite response regulators"/>
    <property type="match status" value="1"/>
</dbReference>
<dbReference type="Gene3D" id="3.10.350.10">
    <property type="entry name" value="LysM domain"/>
    <property type="match status" value="1"/>
</dbReference>
<dbReference type="InterPro" id="IPR036779">
    <property type="entry name" value="LysM_dom_sf"/>
</dbReference>
<dbReference type="AlphaFoldDB" id="A0A3L8RG44"/>
<accession>A0A3L8RG44</accession>
<name>A0A3L8RG44_STRRN</name>
<dbReference type="GO" id="GO:0000160">
    <property type="term" value="P:phosphorelay signal transduction system"/>
    <property type="evidence" value="ECO:0007669"/>
    <property type="project" value="UniProtKB-KW"/>
</dbReference>
<dbReference type="SMART" id="SM01043">
    <property type="entry name" value="BTAD"/>
    <property type="match status" value="1"/>
</dbReference>
<feature type="compositionally biased region" description="Low complexity" evidence="2">
    <location>
        <begin position="632"/>
        <end position="650"/>
    </location>
</feature>
<gene>
    <name evidence="5" type="ORF">D3C57_109135</name>
</gene>
<feature type="compositionally biased region" description="Basic and acidic residues" evidence="2">
    <location>
        <begin position="234"/>
        <end position="246"/>
    </location>
</feature>
<dbReference type="Gene3D" id="1.10.10.10">
    <property type="entry name" value="Winged helix-like DNA-binding domain superfamily/Winged helix DNA-binding domain"/>
    <property type="match status" value="1"/>
</dbReference>
<keyword evidence="3" id="KW-0472">Membrane</keyword>
<feature type="compositionally biased region" description="Polar residues" evidence="2">
    <location>
        <begin position="150"/>
        <end position="163"/>
    </location>
</feature>
<organism evidence="5 6">
    <name type="scientific">Streptomyces rapamycinicus (strain ATCC 29253 / DSM 41530 / NRRL 5491 / AYB-994)</name>
    <name type="common">Streptomyces hygroscopicus (strain ATCC 29253)</name>
    <dbReference type="NCBI Taxonomy" id="1343740"/>
    <lineage>
        <taxon>Bacteria</taxon>
        <taxon>Bacillati</taxon>
        <taxon>Actinomycetota</taxon>
        <taxon>Actinomycetes</taxon>
        <taxon>Kitasatosporales</taxon>
        <taxon>Streptomycetaceae</taxon>
        <taxon>Streptomyces</taxon>
        <taxon>Streptomyces violaceusniger group</taxon>
    </lineage>
</organism>
<feature type="compositionally biased region" description="Basic and acidic residues" evidence="2">
    <location>
        <begin position="701"/>
        <end position="711"/>
    </location>
</feature>
<reference evidence="5 6" key="1">
    <citation type="journal article" date="2018" name="J. Biol. Chem.">
        <title>Discovery of the actinoplanic acid pathway in Streptomyces rapamycinicus reveals a genetically conserved synergism with rapamycin.</title>
        <authorList>
            <person name="Mrak P."/>
            <person name="Krastel P."/>
            <person name="Pivk Lukancic P."/>
            <person name="Tao J."/>
            <person name="Pistorius D."/>
            <person name="Moore C.M."/>
        </authorList>
    </citation>
    <scope>NUCLEOTIDE SEQUENCE [LARGE SCALE GENOMIC DNA]</scope>
    <source>
        <strain evidence="5 6">NRRL 5491</strain>
    </source>
</reference>
<evidence type="ECO:0000256" key="1">
    <source>
        <dbReference type="ARBA" id="ARBA00023012"/>
    </source>
</evidence>
<comment type="caution">
    <text evidence="5">The sequence shown here is derived from an EMBL/GenBank/DDBJ whole genome shotgun (WGS) entry which is preliminary data.</text>
</comment>
<dbReference type="EMBL" id="QYCY01000001">
    <property type="protein sequence ID" value="RLV78530.1"/>
    <property type="molecule type" value="Genomic_DNA"/>
</dbReference>
<dbReference type="PANTHER" id="PTHR35807">
    <property type="entry name" value="TRANSCRIPTIONAL REGULATOR REDD-RELATED"/>
    <property type="match status" value="1"/>
</dbReference>
<feature type="compositionally biased region" description="Polar residues" evidence="2">
    <location>
        <begin position="612"/>
        <end position="622"/>
    </location>
</feature>
<evidence type="ECO:0000256" key="3">
    <source>
        <dbReference type="SAM" id="Phobius"/>
    </source>
</evidence>
<dbReference type="Gene3D" id="1.25.40.10">
    <property type="entry name" value="Tetratricopeptide repeat domain"/>
    <property type="match status" value="1"/>
</dbReference>
<dbReference type="GO" id="GO:0003677">
    <property type="term" value="F:DNA binding"/>
    <property type="evidence" value="ECO:0007669"/>
    <property type="project" value="InterPro"/>
</dbReference>
<evidence type="ECO:0000313" key="5">
    <source>
        <dbReference type="EMBL" id="RLV78530.1"/>
    </source>
</evidence>
<feature type="compositionally biased region" description="Low complexity" evidence="2">
    <location>
        <begin position="659"/>
        <end position="690"/>
    </location>
</feature>
<dbReference type="InterPro" id="IPR005158">
    <property type="entry name" value="BTAD"/>
</dbReference>
<dbReference type="GO" id="GO:0006355">
    <property type="term" value="P:regulation of DNA-templated transcription"/>
    <property type="evidence" value="ECO:0007669"/>
    <property type="project" value="InterPro"/>
</dbReference>
<feature type="compositionally biased region" description="Polar residues" evidence="2">
    <location>
        <begin position="354"/>
        <end position="368"/>
    </location>
</feature>
<feature type="compositionally biased region" description="Pro residues" evidence="2">
    <location>
        <begin position="249"/>
        <end position="273"/>
    </location>
</feature>
<keyword evidence="3" id="KW-1133">Transmembrane helix</keyword>
<proteinExistence type="predicted"/>
<feature type="region of interest" description="Disordered" evidence="2">
    <location>
        <begin position="353"/>
        <end position="386"/>
    </location>
</feature>
<feature type="transmembrane region" description="Helical" evidence="3">
    <location>
        <begin position="67"/>
        <end position="85"/>
    </location>
</feature>
<feature type="region of interest" description="Disordered" evidence="2">
    <location>
        <begin position="587"/>
        <end position="722"/>
    </location>
</feature>
<feature type="region of interest" description="Disordered" evidence="2">
    <location>
        <begin position="228"/>
        <end position="294"/>
    </location>
</feature>
<feature type="compositionally biased region" description="Basic and acidic residues" evidence="2">
    <location>
        <begin position="602"/>
        <end position="611"/>
    </location>
</feature>
<feature type="region of interest" description="Disordered" evidence="2">
    <location>
        <begin position="148"/>
        <end position="176"/>
    </location>
</feature>
<evidence type="ECO:0000256" key="2">
    <source>
        <dbReference type="SAM" id="MobiDB-lite"/>
    </source>
</evidence>